<sequence length="544" mass="59465">MLLLSLGATVVGAWTQPAGVRRRLGPIRSSSENSGCSLDVAVVGAGPAGSVLAWRLAHSEGLKVGLISPDFDAPWTNNYGVWTDEWEKLAADLEDLDLGSCVSNSWPVTDCFFGGSWGRENDERTRIERGYSRVDREALRRRLRADPAVTKIRGTVEARASDWCSNVYSTGNVAHDLDGTTLKLKSSGDVRAKVVVDATGVESTLTTRGPEPSPVYQIAYGFAADVEGCPYDRNAMVLFDYRTDHLDGEEPFPPTFVYVMPLDGKKVFFEETVLVSRPALSMAECERRLDRRLDRLGVRLVGPKEEVELCYIPMGGPLPDPRQRVVAFGAAAGLVHPATGYQLCRALAASGDVASALGTSLRNGETPDAAAAAAYAALWGRTTKLQRDFALFGGEFLLGLDAPELRGWFNAFFALPQDVWAGFLAFWPGLPGNHHHETRLGRLGFGLKMFFNLPPQIAIKLVSFIAFFSITRGSTLLQSVVPFFGDGDDVFQPLRDPARPYRDLGDLPIKAEIRHFLGIDQDPPPLRDPDSRLPGDEKKTVARV</sequence>
<dbReference type="AlphaFoldDB" id="A0AAD7XQC7"/>
<comment type="pathway">
    <text evidence="6">Carotenoid biosynthesis; beta-zeacarotene biosynthesis.</text>
</comment>
<protein>
    <recommendedName>
        <fullName evidence="3">lycopene beta-cyclase</fullName>
        <ecNumber evidence="3">5.5.1.19</ecNumber>
    </recommendedName>
</protein>
<accession>A0AAD7XQC7</accession>
<dbReference type="PANTHER" id="PTHR39757">
    <property type="match status" value="1"/>
</dbReference>
<dbReference type="Gene3D" id="3.50.50.60">
    <property type="entry name" value="FAD/NAD(P)-binding domain"/>
    <property type="match status" value="1"/>
</dbReference>
<evidence type="ECO:0000256" key="3">
    <source>
        <dbReference type="ARBA" id="ARBA00012242"/>
    </source>
</evidence>
<dbReference type="InterPro" id="IPR036188">
    <property type="entry name" value="FAD/NAD-bd_sf"/>
</dbReference>
<evidence type="ECO:0000256" key="1">
    <source>
        <dbReference type="ARBA" id="ARBA00005089"/>
    </source>
</evidence>
<name>A0AAD7XQC7_9STRA</name>
<keyword evidence="8" id="KW-0732">Signal</keyword>
<dbReference type="GO" id="GO:0016117">
    <property type="term" value="P:carotenoid biosynthetic process"/>
    <property type="evidence" value="ECO:0007669"/>
    <property type="project" value="UniProtKB-KW"/>
</dbReference>
<organism evidence="9 10">
    <name type="scientific">Chrysophaeum taylorii</name>
    <dbReference type="NCBI Taxonomy" id="2483200"/>
    <lineage>
        <taxon>Eukaryota</taxon>
        <taxon>Sar</taxon>
        <taxon>Stramenopiles</taxon>
        <taxon>Ochrophyta</taxon>
        <taxon>Pelagophyceae</taxon>
        <taxon>Pelagomonadales</taxon>
        <taxon>Pelagomonadaceae</taxon>
        <taxon>Chrysophaeum</taxon>
    </lineage>
</organism>
<dbReference type="InterPro" id="IPR010108">
    <property type="entry name" value="Lycopene_cyclase_b/e"/>
</dbReference>
<proteinExistence type="inferred from homology"/>
<dbReference type="PANTHER" id="PTHR39757:SF5">
    <property type="entry name" value="OS02G0190600 PROTEIN"/>
    <property type="match status" value="1"/>
</dbReference>
<keyword evidence="4" id="KW-0125">Carotenoid biosynthesis</keyword>
<comment type="caution">
    <text evidence="9">The sequence shown here is derived from an EMBL/GenBank/DDBJ whole genome shotgun (WGS) entry which is preliminary data.</text>
</comment>
<evidence type="ECO:0000256" key="4">
    <source>
        <dbReference type="ARBA" id="ARBA00022746"/>
    </source>
</evidence>
<dbReference type="PRINTS" id="PR00420">
    <property type="entry name" value="RNGMNOXGNASE"/>
</dbReference>
<keyword evidence="5" id="KW-0520">NAD</keyword>
<evidence type="ECO:0000313" key="10">
    <source>
        <dbReference type="Proteomes" id="UP001230188"/>
    </source>
</evidence>
<dbReference type="EMBL" id="JAQMWT010000027">
    <property type="protein sequence ID" value="KAJ8613603.1"/>
    <property type="molecule type" value="Genomic_DNA"/>
</dbReference>
<dbReference type="Proteomes" id="UP001230188">
    <property type="component" value="Unassembled WGS sequence"/>
</dbReference>
<keyword evidence="10" id="KW-1185">Reference proteome</keyword>
<evidence type="ECO:0000256" key="8">
    <source>
        <dbReference type="SAM" id="SignalP"/>
    </source>
</evidence>
<evidence type="ECO:0000256" key="7">
    <source>
        <dbReference type="SAM" id="MobiDB-lite"/>
    </source>
</evidence>
<evidence type="ECO:0000256" key="5">
    <source>
        <dbReference type="ARBA" id="ARBA00023027"/>
    </source>
</evidence>
<feature type="region of interest" description="Disordered" evidence="7">
    <location>
        <begin position="519"/>
        <end position="544"/>
    </location>
</feature>
<dbReference type="EC" id="5.5.1.19" evidence="3"/>
<dbReference type="GO" id="GO:0016705">
    <property type="term" value="F:oxidoreductase activity, acting on paired donors, with incorporation or reduction of molecular oxygen"/>
    <property type="evidence" value="ECO:0007669"/>
    <property type="project" value="InterPro"/>
</dbReference>
<feature type="chain" id="PRO_5041977007" description="lycopene beta-cyclase" evidence="8">
    <location>
        <begin position="16"/>
        <end position="544"/>
    </location>
</feature>
<dbReference type="SUPFAM" id="SSF51905">
    <property type="entry name" value="FAD/NAD(P)-binding domain"/>
    <property type="match status" value="1"/>
</dbReference>
<evidence type="ECO:0000256" key="6">
    <source>
        <dbReference type="ARBA" id="ARBA00037906"/>
    </source>
</evidence>
<reference evidence="9" key="1">
    <citation type="submission" date="2023-01" db="EMBL/GenBank/DDBJ databases">
        <title>Metagenome sequencing of chrysophaentin producing Chrysophaeum taylorii.</title>
        <authorList>
            <person name="Davison J."/>
            <person name="Bewley C."/>
        </authorList>
    </citation>
    <scope>NUCLEOTIDE SEQUENCE</scope>
    <source>
        <strain evidence="9">NIES-1699</strain>
    </source>
</reference>
<dbReference type="Pfam" id="PF05834">
    <property type="entry name" value="Lycopene_cycl"/>
    <property type="match status" value="1"/>
</dbReference>
<feature type="compositionally biased region" description="Basic and acidic residues" evidence="7">
    <location>
        <begin position="525"/>
        <end position="544"/>
    </location>
</feature>
<comment type="pathway">
    <text evidence="1">Carotenoid biosynthesis; beta-carotene biosynthesis.</text>
</comment>
<evidence type="ECO:0000313" key="9">
    <source>
        <dbReference type="EMBL" id="KAJ8613603.1"/>
    </source>
</evidence>
<feature type="signal peptide" evidence="8">
    <location>
        <begin position="1"/>
        <end position="15"/>
    </location>
</feature>
<dbReference type="GO" id="GO:0016860">
    <property type="term" value="F:intramolecular oxidoreductase activity"/>
    <property type="evidence" value="ECO:0007669"/>
    <property type="project" value="UniProtKB-ARBA"/>
</dbReference>
<dbReference type="NCBIfam" id="TIGR01790">
    <property type="entry name" value="carotene-cycl"/>
    <property type="match status" value="1"/>
</dbReference>
<evidence type="ECO:0000256" key="2">
    <source>
        <dbReference type="ARBA" id="ARBA00006599"/>
    </source>
</evidence>
<comment type="similarity">
    <text evidence="2">Belongs to the lycopene cyclase family.</text>
</comment>
<gene>
    <name evidence="9" type="ORF">CTAYLR_006140</name>
</gene>